<dbReference type="SUPFAM" id="SSF48452">
    <property type="entry name" value="TPR-like"/>
    <property type="match status" value="3"/>
</dbReference>
<gene>
    <name evidence="5" type="ordered locus">AciPR4_0955</name>
</gene>
<dbReference type="AlphaFoldDB" id="E8V885"/>
<dbReference type="PANTHER" id="PTHR45586:SF1">
    <property type="entry name" value="LIPOPOLYSACCHARIDE ASSEMBLY PROTEIN B"/>
    <property type="match status" value="1"/>
</dbReference>
<dbReference type="KEGG" id="tsa:AciPR4_0955"/>
<dbReference type="Pfam" id="PF14559">
    <property type="entry name" value="TPR_19"/>
    <property type="match status" value="2"/>
</dbReference>
<dbReference type="Pfam" id="PF13432">
    <property type="entry name" value="TPR_16"/>
    <property type="match status" value="2"/>
</dbReference>
<evidence type="ECO:0000313" key="5">
    <source>
        <dbReference type="EMBL" id="ADV81788.1"/>
    </source>
</evidence>
<name>E8V885_TERSS</name>
<evidence type="ECO:0000256" key="2">
    <source>
        <dbReference type="ARBA" id="ARBA00022803"/>
    </source>
</evidence>
<dbReference type="InterPro" id="IPR011990">
    <property type="entry name" value="TPR-like_helical_dom_sf"/>
</dbReference>
<organism evidence="5 6">
    <name type="scientific">Terriglobus saanensis (strain ATCC BAA-1853 / DSM 23119 / SP1PR4)</name>
    <dbReference type="NCBI Taxonomy" id="401053"/>
    <lineage>
        <taxon>Bacteria</taxon>
        <taxon>Pseudomonadati</taxon>
        <taxon>Acidobacteriota</taxon>
        <taxon>Terriglobia</taxon>
        <taxon>Terriglobales</taxon>
        <taxon>Acidobacteriaceae</taxon>
        <taxon>Terriglobus</taxon>
    </lineage>
</organism>
<feature type="signal peptide" evidence="4">
    <location>
        <begin position="1"/>
        <end position="30"/>
    </location>
</feature>
<dbReference type="Proteomes" id="UP000006844">
    <property type="component" value="Chromosome"/>
</dbReference>
<keyword evidence="4" id="KW-0732">Signal</keyword>
<feature type="chain" id="PRO_5003229080" evidence="4">
    <location>
        <begin position="31"/>
        <end position="687"/>
    </location>
</feature>
<keyword evidence="2 3" id="KW-0802">TPR repeat</keyword>
<protein>
    <submittedName>
        <fullName evidence="5">Tetratricopeptide TPR_1 repeat-containing protein</fullName>
    </submittedName>
</protein>
<dbReference type="OrthoDB" id="9766710at2"/>
<evidence type="ECO:0000256" key="3">
    <source>
        <dbReference type="PROSITE-ProRule" id="PRU00339"/>
    </source>
</evidence>
<dbReference type="Pfam" id="PF13176">
    <property type="entry name" value="TPR_7"/>
    <property type="match status" value="1"/>
</dbReference>
<dbReference type="RefSeq" id="WP_013567521.1">
    <property type="nucleotide sequence ID" value="NC_014963.1"/>
</dbReference>
<evidence type="ECO:0000256" key="4">
    <source>
        <dbReference type="SAM" id="SignalP"/>
    </source>
</evidence>
<dbReference type="SMART" id="SM00028">
    <property type="entry name" value="TPR"/>
    <property type="match status" value="12"/>
</dbReference>
<dbReference type="PANTHER" id="PTHR45586">
    <property type="entry name" value="TPR REPEAT-CONTAINING PROTEIN PA4667"/>
    <property type="match status" value="1"/>
</dbReference>
<dbReference type="InterPro" id="IPR019734">
    <property type="entry name" value="TPR_rpt"/>
</dbReference>
<keyword evidence="6" id="KW-1185">Reference proteome</keyword>
<evidence type="ECO:0000313" key="6">
    <source>
        <dbReference type="Proteomes" id="UP000006844"/>
    </source>
</evidence>
<feature type="repeat" description="TPR" evidence="3">
    <location>
        <begin position="381"/>
        <end position="414"/>
    </location>
</feature>
<feature type="repeat" description="TPR" evidence="3">
    <location>
        <begin position="520"/>
        <end position="553"/>
    </location>
</feature>
<dbReference type="Gene3D" id="1.25.40.10">
    <property type="entry name" value="Tetratricopeptide repeat domain"/>
    <property type="match status" value="5"/>
</dbReference>
<reference evidence="5 6" key="1">
    <citation type="journal article" date="2012" name="Stand. Genomic Sci.">
        <title>Complete genome sequence of Terriglobus saanensis type strain SP1PR4(T), an Acidobacteria from tundra soil.</title>
        <authorList>
            <person name="Rawat S.R."/>
            <person name="Mannisto M.K."/>
            <person name="Starovoytov V."/>
            <person name="Goodwin L."/>
            <person name="Nolan M."/>
            <person name="Hauser L."/>
            <person name="Land M."/>
            <person name="Davenport K.W."/>
            <person name="Woyke T."/>
            <person name="Haggblom M.M."/>
        </authorList>
    </citation>
    <scope>NUCLEOTIDE SEQUENCE</scope>
    <source>
        <strain evidence="6">ATCC BAA-1853 / DSM 23119 / SP1PR4</strain>
    </source>
</reference>
<accession>E8V885</accession>
<feature type="repeat" description="TPR" evidence="3">
    <location>
        <begin position="301"/>
        <end position="334"/>
    </location>
</feature>
<evidence type="ECO:0000256" key="1">
    <source>
        <dbReference type="ARBA" id="ARBA00022737"/>
    </source>
</evidence>
<dbReference type="EMBL" id="CP002467">
    <property type="protein sequence ID" value="ADV81788.1"/>
    <property type="molecule type" value="Genomic_DNA"/>
</dbReference>
<dbReference type="HOGENOM" id="CLU_007251_1_0_0"/>
<feature type="repeat" description="TPR" evidence="3">
    <location>
        <begin position="267"/>
        <end position="300"/>
    </location>
</feature>
<sequence length="687" mass="76392">MRWSKSLTVGRNLAAGVVSGTLMLASAAMAQATAPTVVKPATDRSGSYYHYGLAKIYEDLATSQGRSDYATQAIEEYKLALTADPDSTYLQDGMAELYFKVGRIREAVQVSQDQIKKNPNDIEAHTLLARIYYRSLGNLQNSAQTQMVQLATAEYETLVRLQPDNVENHLLLGQLYEIAHDSVKAEVQFKAAQGLDSNSEEALLNMARLYSEQGDIQRVVTTLTSLPATDRTARIEFALGASYDQLKQPKNAAEAYRRALDIENDNLDAQRGLANALLADGQMDKALKQFEEIVAAEPQDAQSYVRIAEIQRREGHYDEALVTLKKAKALVPDSEELTFNEALTLDALGRYDEAEKALTDRLTAAAKTDNSYTDAERSNRAIFLDRLGMLYREQNKTQQAIEIYTQMIALGGEFAPRGYQGEVDSYRDAHDMAKATAAADAAYKALPTDRDIQRMYAGQLADTGQGDRGVAMIKALLNGKDDRDTYLTLAQIDVRLKRWADASAALDKAEAITLKPEDKLYIYFLRGTLADRQKQYDAAEAQFRKVLALDANNAQALNYLGYMLADHNLKLQESVSLLKKAVELDPQNGSYLDSLGWAYFKTSQYAQAEDLLLKAQSRLPTEAAIHDHLGEVYEKQGKLKMAATQWERAVAEYARTPAADVDAEDVARVHRKLDTVRVRMAKVRTTP</sequence>
<dbReference type="InterPro" id="IPR051012">
    <property type="entry name" value="CellSynth/LPSAsmb/PSIAsmb"/>
</dbReference>
<dbReference type="Pfam" id="PF13174">
    <property type="entry name" value="TPR_6"/>
    <property type="match status" value="1"/>
</dbReference>
<feature type="repeat" description="TPR" evidence="3">
    <location>
        <begin position="233"/>
        <end position="266"/>
    </location>
</feature>
<dbReference type="STRING" id="401053.AciPR4_0955"/>
<keyword evidence="1" id="KW-0677">Repeat</keyword>
<dbReference type="eggNOG" id="COG0457">
    <property type="taxonomic scope" value="Bacteria"/>
</dbReference>
<dbReference type="PROSITE" id="PS50005">
    <property type="entry name" value="TPR"/>
    <property type="match status" value="5"/>
</dbReference>
<proteinExistence type="predicted"/>